<accession>A0A1G2P711</accession>
<evidence type="ECO:0000313" key="1">
    <source>
        <dbReference type="EMBL" id="OHA44100.1"/>
    </source>
</evidence>
<name>A0A1G2P711_9BACT</name>
<reference evidence="1 2" key="1">
    <citation type="journal article" date="2016" name="Nat. Commun.">
        <title>Thousands of microbial genomes shed light on interconnected biogeochemical processes in an aquifer system.</title>
        <authorList>
            <person name="Anantharaman K."/>
            <person name="Brown C.T."/>
            <person name="Hug L.A."/>
            <person name="Sharon I."/>
            <person name="Castelle C.J."/>
            <person name="Probst A.J."/>
            <person name="Thomas B.C."/>
            <person name="Singh A."/>
            <person name="Wilkins M.J."/>
            <person name="Karaoz U."/>
            <person name="Brodie E.L."/>
            <person name="Williams K.H."/>
            <person name="Hubbard S.S."/>
            <person name="Banfield J.F."/>
        </authorList>
    </citation>
    <scope>NUCLEOTIDE SEQUENCE [LARGE SCALE GENOMIC DNA]</scope>
</reference>
<dbReference type="AlphaFoldDB" id="A0A1G2P711"/>
<proteinExistence type="predicted"/>
<protein>
    <recommendedName>
        <fullName evidence="3">Transcriptional regulator</fullName>
    </recommendedName>
</protein>
<sequence length="210" mass="24606">MEILSKLFGSPTRVKLMRFFLFNPDKIYSSKEAASRAHALPRETEKELRIFEKVGFIKRRGIIETELTTRRNKKPLVRRRKTVGWTLDRLFPYLLPLKNLIINTTLIDHREMVRRLARAGSLKLVIAAGVFIQEEESRLDLLIVGDHLKKTVIGRVVKAMESEIGKELRYVILETSEFKYRASICDKLIRDVTDYPHQKLLDKLEQEKEE</sequence>
<comment type="caution">
    <text evidence="1">The sequence shown here is derived from an EMBL/GenBank/DDBJ whole genome shotgun (WGS) entry which is preliminary data.</text>
</comment>
<dbReference type="Proteomes" id="UP000176355">
    <property type="component" value="Unassembled WGS sequence"/>
</dbReference>
<evidence type="ECO:0008006" key="3">
    <source>
        <dbReference type="Google" id="ProtNLM"/>
    </source>
</evidence>
<gene>
    <name evidence="1" type="ORF">A3G03_01500</name>
</gene>
<evidence type="ECO:0000313" key="2">
    <source>
        <dbReference type="Proteomes" id="UP000176355"/>
    </source>
</evidence>
<dbReference type="EMBL" id="MHSL01000010">
    <property type="protein sequence ID" value="OHA44100.1"/>
    <property type="molecule type" value="Genomic_DNA"/>
</dbReference>
<dbReference type="STRING" id="1802333.A3G03_01500"/>
<organism evidence="1 2">
    <name type="scientific">Candidatus Taylorbacteria bacterium RIFCSPLOWO2_12_FULL_44_15c</name>
    <dbReference type="NCBI Taxonomy" id="1802333"/>
    <lineage>
        <taxon>Bacteria</taxon>
        <taxon>Candidatus Tayloriibacteriota</taxon>
    </lineage>
</organism>